<dbReference type="Pfam" id="PF07938">
    <property type="entry name" value="Fungal_lectin"/>
    <property type="match status" value="1"/>
</dbReference>
<evidence type="ECO:0000313" key="2">
    <source>
        <dbReference type="EMBL" id="CAF9908179.1"/>
    </source>
</evidence>
<dbReference type="SUPFAM" id="SSF89372">
    <property type="entry name" value="Fucose-specific lectin"/>
    <property type="match status" value="1"/>
</dbReference>
<dbReference type="InterPro" id="IPR012475">
    <property type="entry name" value="Fungal_lectin"/>
</dbReference>
<organism evidence="2 3">
    <name type="scientific">Gomphillus americanus</name>
    <dbReference type="NCBI Taxonomy" id="1940652"/>
    <lineage>
        <taxon>Eukaryota</taxon>
        <taxon>Fungi</taxon>
        <taxon>Dikarya</taxon>
        <taxon>Ascomycota</taxon>
        <taxon>Pezizomycotina</taxon>
        <taxon>Lecanoromycetes</taxon>
        <taxon>OSLEUM clade</taxon>
        <taxon>Ostropomycetidae</taxon>
        <taxon>Ostropales</taxon>
        <taxon>Graphidaceae</taxon>
        <taxon>Gomphilloideae</taxon>
        <taxon>Gomphillus</taxon>
    </lineage>
</organism>
<dbReference type="OrthoDB" id="5182145at2759"/>
<evidence type="ECO:0000313" key="3">
    <source>
        <dbReference type="Proteomes" id="UP000664169"/>
    </source>
</evidence>
<comment type="similarity">
    <text evidence="1">Belongs to the fungal fucose-specific lectin family.</text>
</comment>
<accession>A0A8H3EKF7</accession>
<gene>
    <name evidence="2" type="ORF">GOMPHAMPRED_006093</name>
</gene>
<comment type="caution">
    <text evidence="2">The sequence shown here is derived from an EMBL/GenBank/DDBJ whole genome shotgun (WGS) entry which is preliminary data.</text>
</comment>
<protein>
    <recommendedName>
        <fullName evidence="4">Fucose-specific lectin</fullName>
    </recommendedName>
</protein>
<dbReference type="AlphaFoldDB" id="A0A8H3EKF7"/>
<name>A0A8H3EKF7_9LECA</name>
<evidence type="ECO:0008006" key="4">
    <source>
        <dbReference type="Google" id="ProtNLM"/>
    </source>
</evidence>
<dbReference type="EMBL" id="CAJPDQ010000004">
    <property type="protein sequence ID" value="CAF9908179.1"/>
    <property type="molecule type" value="Genomic_DNA"/>
</dbReference>
<reference evidence="2" key="1">
    <citation type="submission" date="2021-03" db="EMBL/GenBank/DDBJ databases">
        <authorList>
            <person name="Tagirdzhanova G."/>
        </authorList>
    </citation>
    <scope>NUCLEOTIDE SEQUENCE</scope>
</reference>
<evidence type="ECO:0000256" key="1">
    <source>
        <dbReference type="ARBA" id="ARBA00009042"/>
    </source>
</evidence>
<dbReference type="Gene3D" id="2.120.10.70">
    <property type="entry name" value="Fucose-specific lectin"/>
    <property type="match status" value="1"/>
</dbReference>
<dbReference type="Proteomes" id="UP000664169">
    <property type="component" value="Unassembled WGS sequence"/>
</dbReference>
<keyword evidence="3" id="KW-1185">Reference proteome</keyword>
<proteinExistence type="inferred from homology"/>
<sequence>MSNQWSISASFSWNDFQHIRVYGLKPDGTIVEWQYDGSWTGPSVLGPKADPGTTLAVVHTENNSGVHIRLYYHADGRIKELAYENGWVPGSILP</sequence>